<keyword evidence="2" id="KW-0285">Flavoprotein</keyword>
<dbReference type="InterPro" id="IPR036188">
    <property type="entry name" value="FAD/NAD-bd_sf"/>
</dbReference>
<comment type="cofactor">
    <cofactor evidence="1">
        <name>FAD</name>
        <dbReference type="ChEBI" id="CHEBI:57692"/>
    </cofactor>
</comment>
<evidence type="ECO:0000259" key="5">
    <source>
        <dbReference type="Pfam" id="PF01494"/>
    </source>
</evidence>
<proteinExistence type="predicted"/>
<dbReference type="Proteomes" id="UP000625682">
    <property type="component" value="Unassembled WGS sequence"/>
</dbReference>
<dbReference type="Pfam" id="PF01494">
    <property type="entry name" value="FAD_binding_3"/>
    <property type="match status" value="1"/>
</dbReference>
<evidence type="ECO:0000256" key="4">
    <source>
        <dbReference type="SAM" id="MobiDB-lite"/>
    </source>
</evidence>
<dbReference type="InterPro" id="IPR050641">
    <property type="entry name" value="RIFMO-like"/>
</dbReference>
<reference evidence="6" key="2">
    <citation type="submission" date="2020-09" db="EMBL/GenBank/DDBJ databases">
        <authorList>
            <person name="Sun Q."/>
            <person name="Zhou Y."/>
        </authorList>
    </citation>
    <scope>NUCLEOTIDE SEQUENCE</scope>
    <source>
        <strain evidence="6">CGMCC 4.7272</strain>
    </source>
</reference>
<keyword evidence="6" id="KW-0560">Oxidoreductase</keyword>
<name>A0A917LEL6_9ACTN</name>
<evidence type="ECO:0000313" key="7">
    <source>
        <dbReference type="Proteomes" id="UP000625682"/>
    </source>
</evidence>
<protein>
    <submittedName>
        <fullName evidence="6">Pentachlorophenol monooxygenase</fullName>
    </submittedName>
</protein>
<accession>A0A917LEL6</accession>
<dbReference type="Gene3D" id="3.30.70.2450">
    <property type="match status" value="1"/>
</dbReference>
<feature type="region of interest" description="Disordered" evidence="4">
    <location>
        <begin position="1"/>
        <end position="29"/>
    </location>
</feature>
<dbReference type="Gene3D" id="3.50.50.60">
    <property type="entry name" value="FAD/NAD(P)-binding domain"/>
    <property type="match status" value="1"/>
</dbReference>
<sequence>MNNMNNMNEANDVSDKNDEKGVNDMNDVNDVNDVNTAALPARTEVAVVGAGPAGLALAVTLAAAGIDFVVLDKLTEGANTSRAAVVHARTLEVLDELGASEELIARGIRVTRFGVRDGSRRLLTVPFDRLPTVHPYALMVPQYETESVLLDRLRALGGAVHRPYEVASVVQDADGVTLTMSTGETLRAAYAVGADGMHSTVREAAGIGFTGSAYEESFVLADVVMDWAPGPAEVSLTFGAEGLAVVAPLPGGHYRVVATVDDAPPAPDLAFVQRLLDERGPGQAKVTGVAWSSRFRVHHRVADHYRAGRLLLAGDAAHVHSPAGGQGMNTGIQDGYALGRAFATGRLDGYEAQRRPVALRVVAFTHRMTRMATTRNPVVRGARNIALPLLGHTAMPRKLATELAELNYR</sequence>
<dbReference type="AlphaFoldDB" id="A0A917LEL6"/>
<dbReference type="GO" id="GO:0071949">
    <property type="term" value="F:FAD binding"/>
    <property type="evidence" value="ECO:0007669"/>
    <property type="project" value="InterPro"/>
</dbReference>
<dbReference type="InterPro" id="IPR002938">
    <property type="entry name" value="FAD-bd"/>
</dbReference>
<keyword evidence="3" id="KW-0274">FAD</keyword>
<evidence type="ECO:0000256" key="1">
    <source>
        <dbReference type="ARBA" id="ARBA00001974"/>
    </source>
</evidence>
<dbReference type="GO" id="GO:0016709">
    <property type="term" value="F:oxidoreductase activity, acting on paired donors, with incorporation or reduction of molecular oxygen, NAD(P)H as one donor, and incorporation of one atom of oxygen"/>
    <property type="evidence" value="ECO:0007669"/>
    <property type="project" value="UniProtKB-ARBA"/>
</dbReference>
<gene>
    <name evidence="6" type="ORF">GCM10012282_64710</name>
</gene>
<feature type="domain" description="FAD-binding" evidence="5">
    <location>
        <begin position="42"/>
        <end position="365"/>
    </location>
</feature>
<dbReference type="PANTHER" id="PTHR43004">
    <property type="entry name" value="TRK SYSTEM POTASSIUM UPTAKE PROTEIN"/>
    <property type="match status" value="1"/>
</dbReference>
<comment type="caution">
    <text evidence="6">The sequence shown here is derived from an EMBL/GenBank/DDBJ whole genome shotgun (WGS) entry which is preliminary data.</text>
</comment>
<reference evidence="6" key="1">
    <citation type="journal article" date="2014" name="Int. J. Syst. Evol. Microbiol.">
        <title>Complete genome sequence of Corynebacterium casei LMG S-19264T (=DSM 44701T), isolated from a smear-ripened cheese.</title>
        <authorList>
            <consortium name="US DOE Joint Genome Institute (JGI-PGF)"/>
            <person name="Walter F."/>
            <person name="Albersmeier A."/>
            <person name="Kalinowski J."/>
            <person name="Ruckert C."/>
        </authorList>
    </citation>
    <scope>NUCLEOTIDE SEQUENCE</scope>
    <source>
        <strain evidence="6">CGMCC 4.7272</strain>
    </source>
</reference>
<dbReference type="EMBL" id="BMMU01000028">
    <property type="protein sequence ID" value="GGJ58396.1"/>
    <property type="molecule type" value="Genomic_DNA"/>
</dbReference>
<dbReference type="PRINTS" id="PR00420">
    <property type="entry name" value="RNGMNOXGNASE"/>
</dbReference>
<evidence type="ECO:0000256" key="3">
    <source>
        <dbReference type="ARBA" id="ARBA00022827"/>
    </source>
</evidence>
<keyword evidence="6" id="KW-0503">Monooxygenase</keyword>
<evidence type="ECO:0000256" key="2">
    <source>
        <dbReference type="ARBA" id="ARBA00022630"/>
    </source>
</evidence>
<dbReference type="PANTHER" id="PTHR43004:SF19">
    <property type="entry name" value="BINDING MONOOXYGENASE, PUTATIVE (JCVI)-RELATED"/>
    <property type="match status" value="1"/>
</dbReference>
<evidence type="ECO:0000313" key="6">
    <source>
        <dbReference type="EMBL" id="GGJ58396.1"/>
    </source>
</evidence>
<keyword evidence="7" id="KW-1185">Reference proteome</keyword>
<organism evidence="6 7">
    <name type="scientific">Streptomyces lacrimifluminis</name>
    <dbReference type="NCBI Taxonomy" id="1500077"/>
    <lineage>
        <taxon>Bacteria</taxon>
        <taxon>Bacillati</taxon>
        <taxon>Actinomycetota</taxon>
        <taxon>Actinomycetes</taxon>
        <taxon>Kitasatosporales</taxon>
        <taxon>Streptomycetaceae</taxon>
        <taxon>Streptomyces</taxon>
    </lineage>
</organism>
<dbReference type="RefSeq" id="WP_229695510.1">
    <property type="nucleotide sequence ID" value="NZ_BAABER010000029.1"/>
</dbReference>
<dbReference type="SUPFAM" id="SSF51905">
    <property type="entry name" value="FAD/NAD(P)-binding domain"/>
    <property type="match status" value="1"/>
</dbReference>
<feature type="compositionally biased region" description="Basic and acidic residues" evidence="4">
    <location>
        <begin position="13"/>
        <end position="22"/>
    </location>
</feature>